<dbReference type="GO" id="GO:0005886">
    <property type="term" value="C:plasma membrane"/>
    <property type="evidence" value="ECO:0007669"/>
    <property type="project" value="UniProtKB-SubCell"/>
</dbReference>
<feature type="transmembrane region" description="Helical" evidence="9">
    <location>
        <begin position="74"/>
        <end position="91"/>
    </location>
</feature>
<organism evidence="11 12">
    <name type="scientific">Tistrella mobilis</name>
    <dbReference type="NCBI Taxonomy" id="171437"/>
    <lineage>
        <taxon>Bacteria</taxon>
        <taxon>Pseudomonadati</taxon>
        <taxon>Pseudomonadota</taxon>
        <taxon>Alphaproteobacteria</taxon>
        <taxon>Geminicoccales</taxon>
        <taxon>Geminicoccaceae</taxon>
        <taxon>Tistrella</taxon>
    </lineage>
</organism>
<evidence type="ECO:0000256" key="7">
    <source>
        <dbReference type="ARBA" id="ARBA00023136"/>
    </source>
</evidence>
<evidence type="ECO:0000256" key="1">
    <source>
        <dbReference type="ARBA" id="ARBA00004429"/>
    </source>
</evidence>
<evidence type="ECO:0000313" key="12">
    <source>
        <dbReference type="Proteomes" id="UP000257706"/>
    </source>
</evidence>
<comment type="subcellular location">
    <subcellularLocation>
        <location evidence="1 9">Cell inner membrane</location>
        <topology evidence="1 9">Multi-pass membrane protein</topology>
    </subcellularLocation>
</comment>
<dbReference type="EMBL" id="DMAI01000157">
    <property type="protein sequence ID" value="HAE47766.1"/>
    <property type="molecule type" value="Genomic_DNA"/>
</dbReference>
<protein>
    <recommendedName>
        <fullName evidence="9">TRAP transporter small permease protein</fullName>
    </recommendedName>
</protein>
<evidence type="ECO:0000256" key="5">
    <source>
        <dbReference type="ARBA" id="ARBA00022692"/>
    </source>
</evidence>
<keyword evidence="2 9" id="KW-0813">Transport</keyword>
<dbReference type="InterPro" id="IPR007387">
    <property type="entry name" value="TRAP_DctQ"/>
</dbReference>
<dbReference type="Proteomes" id="UP000257706">
    <property type="component" value="Unassembled WGS sequence"/>
</dbReference>
<evidence type="ECO:0000256" key="6">
    <source>
        <dbReference type="ARBA" id="ARBA00022989"/>
    </source>
</evidence>
<keyword evidence="7 9" id="KW-0472">Membrane</keyword>
<name>A0A3B9IJ79_9PROT</name>
<accession>A0A3B9IJ79</accession>
<evidence type="ECO:0000259" key="10">
    <source>
        <dbReference type="Pfam" id="PF04290"/>
    </source>
</evidence>
<comment type="subunit">
    <text evidence="9">The complex comprises the extracytoplasmic solute receptor protein and the two transmembrane proteins.</text>
</comment>
<evidence type="ECO:0000256" key="3">
    <source>
        <dbReference type="ARBA" id="ARBA00022475"/>
    </source>
</evidence>
<evidence type="ECO:0000313" key="11">
    <source>
        <dbReference type="EMBL" id="HAE47766.1"/>
    </source>
</evidence>
<dbReference type="PANTHER" id="PTHR35011">
    <property type="entry name" value="2,3-DIKETO-L-GULONATE TRAP TRANSPORTER SMALL PERMEASE PROTEIN YIAM"/>
    <property type="match status" value="1"/>
</dbReference>
<feature type="transmembrane region" description="Helical" evidence="9">
    <location>
        <begin position="157"/>
        <end position="178"/>
    </location>
</feature>
<dbReference type="GO" id="GO:0022857">
    <property type="term" value="F:transmembrane transporter activity"/>
    <property type="evidence" value="ECO:0007669"/>
    <property type="project" value="UniProtKB-UniRule"/>
</dbReference>
<evidence type="ECO:0000256" key="4">
    <source>
        <dbReference type="ARBA" id="ARBA00022519"/>
    </source>
</evidence>
<reference evidence="11 12" key="1">
    <citation type="journal article" date="2018" name="Nat. Biotechnol.">
        <title>A standardized bacterial taxonomy based on genome phylogeny substantially revises the tree of life.</title>
        <authorList>
            <person name="Parks D.H."/>
            <person name="Chuvochina M."/>
            <person name="Waite D.W."/>
            <person name="Rinke C."/>
            <person name="Skarshewski A."/>
            <person name="Chaumeil P.A."/>
            <person name="Hugenholtz P."/>
        </authorList>
    </citation>
    <scope>NUCLEOTIDE SEQUENCE [LARGE SCALE GENOMIC DNA]</scope>
    <source>
        <strain evidence="11">UBA8739</strain>
    </source>
</reference>
<evidence type="ECO:0000256" key="8">
    <source>
        <dbReference type="ARBA" id="ARBA00038436"/>
    </source>
</evidence>
<dbReference type="InterPro" id="IPR055348">
    <property type="entry name" value="DctQ"/>
</dbReference>
<sequence>MSHEPTGHRPPPPSPVVAGGLARLLLGFDRVVRLISLLAAGIAAVMLLTAFVLICWSIVQRYFAGRPVVWTDELVGYGLVAIVMLGALDALRRGEHISVDVLTQRLGRRAGAAVAAAGLVAVGIVGVILIIEAWEMVSFTRMIGIVSTGYLAMPMEYPQAFVGIGGILLVLGALGGLARMAAGLSPIDEAGASAAPGEGGPRP</sequence>
<gene>
    <name evidence="11" type="ORF">DCK97_10135</name>
</gene>
<comment type="function">
    <text evidence="9">Part of the tripartite ATP-independent periplasmic (TRAP) transport system.</text>
</comment>
<proteinExistence type="inferred from homology"/>
<evidence type="ECO:0000256" key="2">
    <source>
        <dbReference type="ARBA" id="ARBA00022448"/>
    </source>
</evidence>
<keyword evidence="5 9" id="KW-0812">Transmembrane</keyword>
<feature type="transmembrane region" description="Helical" evidence="9">
    <location>
        <begin position="112"/>
        <end position="137"/>
    </location>
</feature>
<dbReference type="AlphaFoldDB" id="A0A3B9IJ79"/>
<comment type="caution">
    <text evidence="11">The sequence shown here is derived from an EMBL/GenBank/DDBJ whole genome shotgun (WGS) entry which is preliminary data.</text>
</comment>
<feature type="domain" description="Tripartite ATP-independent periplasmic transporters DctQ component" evidence="10">
    <location>
        <begin position="51"/>
        <end position="181"/>
    </location>
</feature>
<feature type="transmembrane region" description="Helical" evidence="9">
    <location>
        <begin position="31"/>
        <end position="59"/>
    </location>
</feature>
<keyword evidence="3" id="KW-1003">Cell membrane</keyword>
<dbReference type="Pfam" id="PF04290">
    <property type="entry name" value="DctQ"/>
    <property type="match status" value="1"/>
</dbReference>
<keyword evidence="4 9" id="KW-0997">Cell inner membrane</keyword>
<comment type="similarity">
    <text evidence="8 9">Belongs to the TRAP transporter small permease family.</text>
</comment>
<keyword evidence="6 9" id="KW-1133">Transmembrane helix</keyword>
<evidence type="ECO:0000256" key="9">
    <source>
        <dbReference type="RuleBase" id="RU369079"/>
    </source>
</evidence>